<keyword evidence="3" id="KW-1185">Reference proteome</keyword>
<feature type="compositionally biased region" description="Basic residues" evidence="1">
    <location>
        <begin position="90"/>
        <end position="99"/>
    </location>
</feature>
<evidence type="ECO:0000313" key="3">
    <source>
        <dbReference type="Proteomes" id="UP000606786"/>
    </source>
</evidence>
<accession>A0A811U3Y2</accession>
<proteinExistence type="predicted"/>
<feature type="region of interest" description="Disordered" evidence="1">
    <location>
        <begin position="90"/>
        <end position="109"/>
    </location>
</feature>
<organism evidence="2 3">
    <name type="scientific">Ceratitis capitata</name>
    <name type="common">Mediterranean fruit fly</name>
    <name type="synonym">Tephritis capitata</name>
    <dbReference type="NCBI Taxonomy" id="7213"/>
    <lineage>
        <taxon>Eukaryota</taxon>
        <taxon>Metazoa</taxon>
        <taxon>Ecdysozoa</taxon>
        <taxon>Arthropoda</taxon>
        <taxon>Hexapoda</taxon>
        <taxon>Insecta</taxon>
        <taxon>Pterygota</taxon>
        <taxon>Neoptera</taxon>
        <taxon>Endopterygota</taxon>
        <taxon>Diptera</taxon>
        <taxon>Brachycera</taxon>
        <taxon>Muscomorpha</taxon>
        <taxon>Tephritoidea</taxon>
        <taxon>Tephritidae</taxon>
        <taxon>Ceratitis</taxon>
        <taxon>Ceratitis</taxon>
    </lineage>
</organism>
<dbReference type="Proteomes" id="UP000606786">
    <property type="component" value="Unassembled WGS sequence"/>
</dbReference>
<comment type="caution">
    <text evidence="2">The sequence shown here is derived from an EMBL/GenBank/DDBJ whole genome shotgun (WGS) entry which is preliminary data.</text>
</comment>
<sequence>MYMCECMRNTCKSYFDKFYAILLVHCPFNALPRHPPTTTTQLVLFVCDKLQLTVSTYASMRFSPVLFLPGKCEMKKIASLLCATDAGRKRGVRRKKQKQKSREEDRKSLANRSKSLDIVAQSRQLAAAYSLLCLCVFRRYNG</sequence>
<reference evidence="2" key="1">
    <citation type="submission" date="2020-11" db="EMBL/GenBank/DDBJ databases">
        <authorList>
            <person name="Whitehead M."/>
        </authorList>
    </citation>
    <scope>NUCLEOTIDE SEQUENCE</scope>
    <source>
        <strain evidence="2">EGII</strain>
    </source>
</reference>
<gene>
    <name evidence="2" type="ORF">CCAP1982_LOCUS1769</name>
</gene>
<name>A0A811U3Y2_CERCA</name>
<evidence type="ECO:0000256" key="1">
    <source>
        <dbReference type="SAM" id="MobiDB-lite"/>
    </source>
</evidence>
<protein>
    <submittedName>
        <fullName evidence="2">(Mediterranean fruit fly) hypothetical protein</fullName>
    </submittedName>
</protein>
<dbReference type="EMBL" id="CAJHJT010000001">
    <property type="protein sequence ID" value="CAD6992936.1"/>
    <property type="molecule type" value="Genomic_DNA"/>
</dbReference>
<evidence type="ECO:0000313" key="2">
    <source>
        <dbReference type="EMBL" id="CAD6992936.1"/>
    </source>
</evidence>
<dbReference type="AlphaFoldDB" id="A0A811U3Y2"/>